<dbReference type="GO" id="GO:0030313">
    <property type="term" value="C:cell envelope"/>
    <property type="evidence" value="ECO:0007669"/>
    <property type="project" value="UniProtKB-SubCell"/>
</dbReference>
<reference evidence="5" key="2">
    <citation type="journal article" date="2022" name="Microbiol. Resour. Announc.">
        <title>Metagenome Sequencing to Explore Phylogenomics of Terrestrial Cyanobacteria.</title>
        <authorList>
            <person name="Ward R.D."/>
            <person name="Stajich J.E."/>
            <person name="Johansen J.R."/>
            <person name="Huntemann M."/>
            <person name="Clum A."/>
            <person name="Foster B."/>
            <person name="Foster B."/>
            <person name="Roux S."/>
            <person name="Palaniappan K."/>
            <person name="Varghese N."/>
            <person name="Mukherjee S."/>
            <person name="Reddy T.B.K."/>
            <person name="Daum C."/>
            <person name="Copeland A."/>
            <person name="Chen I.A."/>
            <person name="Ivanova N.N."/>
            <person name="Kyrpides N.C."/>
            <person name="Shapiro N."/>
            <person name="Eloe-Fadrosh E.A."/>
            <person name="Pietrasiak N."/>
        </authorList>
    </citation>
    <scope>NUCLEOTIDE SEQUENCE</scope>
    <source>
        <strain evidence="5">GSE-NOS-MK-12-04C</strain>
    </source>
</reference>
<accession>A0A951UYU2</accession>
<name>A0A951UYU2_9CYAN</name>
<feature type="coiled-coil region" evidence="3">
    <location>
        <begin position="158"/>
        <end position="223"/>
    </location>
</feature>
<evidence type="ECO:0000259" key="4">
    <source>
        <dbReference type="Pfam" id="PF25876"/>
    </source>
</evidence>
<dbReference type="Gene3D" id="2.40.50.100">
    <property type="match status" value="1"/>
</dbReference>
<dbReference type="Pfam" id="PF25876">
    <property type="entry name" value="HH_MFP_RND"/>
    <property type="match status" value="1"/>
</dbReference>
<comment type="caution">
    <text evidence="5">The sequence shown here is derived from an EMBL/GenBank/DDBJ whole genome shotgun (WGS) entry which is preliminary data.</text>
</comment>
<keyword evidence="2 3" id="KW-0175">Coiled coil</keyword>
<evidence type="ECO:0000313" key="5">
    <source>
        <dbReference type="EMBL" id="MBW4671220.1"/>
    </source>
</evidence>
<dbReference type="PANTHER" id="PTHR32347">
    <property type="entry name" value="EFFLUX SYSTEM COMPONENT YKNX-RELATED"/>
    <property type="match status" value="1"/>
</dbReference>
<organism evidence="5 6">
    <name type="scientific">Cyanomargarita calcarea GSE-NOS-MK-12-04C</name>
    <dbReference type="NCBI Taxonomy" id="2839659"/>
    <lineage>
        <taxon>Bacteria</taxon>
        <taxon>Bacillati</taxon>
        <taxon>Cyanobacteriota</taxon>
        <taxon>Cyanophyceae</taxon>
        <taxon>Nostocales</taxon>
        <taxon>Cyanomargaritaceae</taxon>
        <taxon>Cyanomargarita</taxon>
    </lineage>
</organism>
<evidence type="ECO:0000313" key="6">
    <source>
        <dbReference type="Proteomes" id="UP000729701"/>
    </source>
</evidence>
<dbReference type="Gene3D" id="2.40.30.170">
    <property type="match status" value="1"/>
</dbReference>
<evidence type="ECO:0000256" key="3">
    <source>
        <dbReference type="SAM" id="Coils"/>
    </source>
</evidence>
<reference evidence="5" key="1">
    <citation type="submission" date="2021-05" db="EMBL/GenBank/DDBJ databases">
        <authorList>
            <person name="Pietrasiak N."/>
            <person name="Ward R."/>
            <person name="Stajich J.E."/>
            <person name="Kurbessoian T."/>
        </authorList>
    </citation>
    <scope>NUCLEOTIDE SEQUENCE</scope>
    <source>
        <strain evidence="5">GSE-NOS-MK-12-04C</strain>
    </source>
</reference>
<sequence length="402" mass="43379">MALDRQNQLFSIASPRWRIILAASIALGTGLIAFHSCSQLQPNNVQTQAVKVNNRPKATPARVAITALGRLEPQGEITHLSAPNSINGVRVEKLLVKQGDKVKAGQVLAWLENYDRSQAAMQQAFDKMKIAQNQLAQVKAGAKSGDIDAQKATIARVQSQLKGEIATQKAAIARLEAELDNAQTEQNRYQQLVKEGAVSASVADTKSLQLKTVQQQLKEAKASLNGSVNSYGDQIKEANAKLTSIKEVRPVDIQVAEANLKSAMTAVTQAKADHKLTYISSPIDGQVLKIHAKNGEVIATSGFAEIGKTSQMYVVAEVYQTDIENVRLGKKAIISSTAFPGKLRGTVSDVGLLIGRQNILSLNPGADTDRRVVEVRIRIDNPADSKRVANLTNLQVDVAIQI</sequence>
<dbReference type="InterPro" id="IPR014315">
    <property type="entry name" value="ABC_heterocyst_DevB"/>
</dbReference>
<dbReference type="PRINTS" id="PR01490">
    <property type="entry name" value="RTXTOXIND"/>
</dbReference>
<protein>
    <submittedName>
        <fullName evidence="5">ABC exporter membrane fusion protein</fullName>
    </submittedName>
</protein>
<comment type="subcellular location">
    <subcellularLocation>
        <location evidence="1">Cell envelope</location>
    </subcellularLocation>
</comment>
<evidence type="ECO:0000256" key="1">
    <source>
        <dbReference type="ARBA" id="ARBA00004196"/>
    </source>
</evidence>
<dbReference type="AlphaFoldDB" id="A0A951UYU2"/>
<dbReference type="InterPro" id="IPR058624">
    <property type="entry name" value="MdtA-like_HH"/>
</dbReference>
<evidence type="ECO:0000256" key="2">
    <source>
        <dbReference type="ARBA" id="ARBA00023054"/>
    </source>
</evidence>
<proteinExistence type="predicted"/>
<dbReference type="SUPFAM" id="SSF111369">
    <property type="entry name" value="HlyD-like secretion proteins"/>
    <property type="match status" value="1"/>
</dbReference>
<feature type="domain" description="Multidrug resistance protein MdtA-like alpha-helical hairpin" evidence="4">
    <location>
        <begin position="167"/>
        <end position="225"/>
    </location>
</feature>
<dbReference type="Proteomes" id="UP000729701">
    <property type="component" value="Unassembled WGS sequence"/>
</dbReference>
<dbReference type="NCBIfam" id="TIGR02971">
    <property type="entry name" value="heterocyst_DevB"/>
    <property type="match status" value="1"/>
</dbReference>
<gene>
    <name evidence="5" type="ORF">KME60_28305</name>
</gene>
<dbReference type="EMBL" id="JAHHGZ010000041">
    <property type="protein sequence ID" value="MBW4671220.1"/>
    <property type="molecule type" value="Genomic_DNA"/>
</dbReference>
<dbReference type="PANTHER" id="PTHR32347:SF27">
    <property type="entry name" value="RND EFFLUX PUMP MEMBRANE FUSION PROTEIN BARREL-SANDWICH DOMAIN-CONTAINING PROTEIN"/>
    <property type="match status" value="1"/>
</dbReference>
<dbReference type="InterPro" id="IPR050465">
    <property type="entry name" value="UPF0194_transport"/>
</dbReference>
<dbReference type="Gene3D" id="1.10.287.470">
    <property type="entry name" value="Helix hairpin bin"/>
    <property type="match status" value="1"/>
</dbReference>